<keyword evidence="1" id="KW-0732">Signal</keyword>
<evidence type="ECO:0000256" key="1">
    <source>
        <dbReference type="SAM" id="SignalP"/>
    </source>
</evidence>
<sequence>MSHRLLFIAIFFYSNIHPGFTFQPFKISVVRRDPTSQNSQTEALDTANIPDNEPDPFDLNDFTNHLIDLSDKSKVLKLQIETKKYMHKYGPQVVLDAILKKFQSPEIPSSVWKYSDKIWETILGSLGATIPPKNETRDDISINSKKDKNHFDETNFLRDLPIAPDVQIKQGHHPHFVNIGKAKSIRPLKPTKLAYLSSNDVILGSTSTESKLLRHRELRRSPSKGKRRRVSKKTLEKMFDLLDEFGVSSFRIETSDYIVRAQADPDKTLFVPSKIAKKQYFKSPRYPAFIYSVRFQT</sequence>
<dbReference type="OrthoDB" id="5838937at2759"/>
<feature type="signal peptide" evidence="1">
    <location>
        <begin position="1"/>
        <end position="21"/>
    </location>
</feature>
<proteinExistence type="predicted"/>
<evidence type="ECO:0000313" key="2">
    <source>
        <dbReference type="EMBL" id="CAB3397909.1"/>
    </source>
</evidence>
<comment type="caution">
    <text evidence="2">The sequence shown here is derived from an EMBL/GenBank/DDBJ whole genome shotgun (WGS) entry which is preliminary data.</text>
</comment>
<dbReference type="Proteomes" id="UP000494206">
    <property type="component" value="Unassembled WGS sequence"/>
</dbReference>
<protein>
    <submittedName>
        <fullName evidence="2">Uncharacterized protein</fullName>
    </submittedName>
</protein>
<gene>
    <name evidence="2" type="ORF">CBOVIS_LOCUS1253</name>
</gene>
<name>A0A8S1E2Q2_9PELO</name>
<dbReference type="AlphaFoldDB" id="A0A8S1E2Q2"/>
<keyword evidence="3" id="KW-1185">Reference proteome</keyword>
<feature type="chain" id="PRO_5035827276" evidence="1">
    <location>
        <begin position="22"/>
        <end position="297"/>
    </location>
</feature>
<reference evidence="2 3" key="1">
    <citation type="submission" date="2020-04" db="EMBL/GenBank/DDBJ databases">
        <authorList>
            <person name="Laetsch R D."/>
            <person name="Stevens L."/>
            <person name="Kumar S."/>
            <person name="Blaxter L. M."/>
        </authorList>
    </citation>
    <scope>NUCLEOTIDE SEQUENCE [LARGE SCALE GENOMIC DNA]</scope>
</reference>
<evidence type="ECO:0000313" key="3">
    <source>
        <dbReference type="Proteomes" id="UP000494206"/>
    </source>
</evidence>
<dbReference type="EMBL" id="CADEPM010000001">
    <property type="protein sequence ID" value="CAB3397909.1"/>
    <property type="molecule type" value="Genomic_DNA"/>
</dbReference>
<accession>A0A8S1E2Q2</accession>
<organism evidence="2 3">
    <name type="scientific">Caenorhabditis bovis</name>
    <dbReference type="NCBI Taxonomy" id="2654633"/>
    <lineage>
        <taxon>Eukaryota</taxon>
        <taxon>Metazoa</taxon>
        <taxon>Ecdysozoa</taxon>
        <taxon>Nematoda</taxon>
        <taxon>Chromadorea</taxon>
        <taxon>Rhabditida</taxon>
        <taxon>Rhabditina</taxon>
        <taxon>Rhabditomorpha</taxon>
        <taxon>Rhabditoidea</taxon>
        <taxon>Rhabditidae</taxon>
        <taxon>Peloderinae</taxon>
        <taxon>Caenorhabditis</taxon>
    </lineage>
</organism>